<dbReference type="Pfam" id="PF03184">
    <property type="entry name" value="DDE_1"/>
    <property type="match status" value="1"/>
</dbReference>
<dbReference type="InterPro" id="IPR004875">
    <property type="entry name" value="DDE_SF_endonuclease_dom"/>
</dbReference>
<sequence length="686" mass="78482">MPFKTASKKYGVPRSTLQYRLSDKFKNKGTRGPYTIFSTDEENRIVTWLKDMGRKGYPITQNSLRYKVSSYLKSNPRPNPFTNNTPGKSWFKLFMRRHPDLTIRTPEAVTAASSKVTEKDIRNWFRNVYSYLEDNDWADILLDPARVLNGDETGFSLNPIPKQVIALKGKKDISFIEATSSKQNVTVMFSFAANGFVFPPDVILNMKRPSRDILRAFPGNWGIGTSENGWMNTANFVKYIRQILYPALKQAGTKFPVLYFVDGHSSHTAFEAADACQQLGIIMIALYPNATRILQPADVAIFRPLKNSWGKMVDSWRAEHPSEKLTLTTFGPLLEQAMDMSFTKTTIINGFSVCGLHPFNANAVDYTKCLGKSAEKDDAVEDTDSALIAKSTQLSPSVPISAMNNMEDERTTHTAFKRSIMVDEDVATKAIELIGESKINLYLMEDSENLSNEDRALSYIYQNILNPNNRLTTEWCEQVASFDDSTNVIPPADGHLSFDKEVPPFEIELQDDEKDEQGSSPPFENDSFNTVEVIDLFEEAGDAVAVEDASSPVVLRDCTNTMREDQVDEFFVSPPTPKRNPTHRNYVNRTHIVLTASERLEEMRLFEERKKQQTEFKKKRAEMREIRKKEKEREAEERKKKKLLREKEKQLMIQLKEEKALKRKQEKEKKESEKNNKKQKLAKMIL</sequence>
<organism evidence="3 4">
    <name type="scientific">Aedes aegypti</name>
    <name type="common">Yellowfever mosquito</name>
    <name type="synonym">Culex aegypti</name>
    <dbReference type="NCBI Taxonomy" id="7159"/>
    <lineage>
        <taxon>Eukaryota</taxon>
        <taxon>Metazoa</taxon>
        <taxon>Ecdysozoa</taxon>
        <taxon>Arthropoda</taxon>
        <taxon>Hexapoda</taxon>
        <taxon>Insecta</taxon>
        <taxon>Pterygota</taxon>
        <taxon>Neoptera</taxon>
        <taxon>Endopterygota</taxon>
        <taxon>Diptera</taxon>
        <taxon>Nematocera</taxon>
        <taxon>Culicoidea</taxon>
        <taxon>Culicidae</taxon>
        <taxon>Culicinae</taxon>
        <taxon>Aedini</taxon>
        <taxon>Aedes</taxon>
        <taxon>Stegomyia</taxon>
    </lineage>
</organism>
<dbReference type="PANTHER" id="PTHR19303">
    <property type="entry name" value="TRANSPOSON"/>
    <property type="match status" value="1"/>
</dbReference>
<feature type="region of interest" description="Disordered" evidence="2">
    <location>
        <begin position="610"/>
        <end position="686"/>
    </location>
</feature>
<dbReference type="AlphaFoldDB" id="A0A6I8U266"/>
<dbReference type="Gene3D" id="3.30.420.10">
    <property type="entry name" value="Ribonuclease H-like superfamily/Ribonuclease H"/>
    <property type="match status" value="1"/>
</dbReference>
<dbReference type="InterPro" id="IPR036397">
    <property type="entry name" value="RNaseH_sf"/>
</dbReference>
<dbReference type="InterPro" id="IPR006600">
    <property type="entry name" value="HTH_CenpB_DNA-bd_dom"/>
</dbReference>
<protein>
    <submittedName>
        <fullName evidence="3">Uncharacterized protein</fullName>
    </submittedName>
</protein>
<gene>
    <name evidence="3" type="primary">5566440</name>
</gene>
<name>A0A6I8U266_AEDAE</name>
<evidence type="ECO:0000313" key="4">
    <source>
        <dbReference type="Proteomes" id="UP000008820"/>
    </source>
</evidence>
<dbReference type="GO" id="GO:0005634">
    <property type="term" value="C:nucleus"/>
    <property type="evidence" value="ECO:0007669"/>
    <property type="project" value="TreeGrafter"/>
</dbReference>
<feature type="compositionally biased region" description="Basic residues" evidence="2">
    <location>
        <begin position="677"/>
        <end position="686"/>
    </location>
</feature>
<keyword evidence="1" id="KW-0238">DNA-binding</keyword>
<reference evidence="3" key="2">
    <citation type="submission" date="2020-05" db="UniProtKB">
        <authorList>
            <consortium name="EnsemblMetazoa"/>
        </authorList>
    </citation>
    <scope>IDENTIFICATION</scope>
    <source>
        <strain evidence="3">LVP_AGWG</strain>
    </source>
</reference>
<keyword evidence="4" id="KW-1185">Reference proteome</keyword>
<evidence type="ECO:0000313" key="3">
    <source>
        <dbReference type="EnsemblMetazoa" id="AAEL023120-PA"/>
    </source>
</evidence>
<accession>A0A6I8U266</accession>
<dbReference type="PROSITE" id="PS51253">
    <property type="entry name" value="HTH_CENPB"/>
    <property type="match status" value="1"/>
</dbReference>
<reference evidence="3 4" key="1">
    <citation type="submission" date="2017-06" db="EMBL/GenBank/DDBJ databases">
        <title>Aedes aegypti genome working group (AGWG) sequencing and assembly.</title>
        <authorList>
            <consortium name="Aedes aegypti Genome Working Group (AGWG)"/>
            <person name="Matthews B.J."/>
        </authorList>
    </citation>
    <scope>NUCLEOTIDE SEQUENCE [LARGE SCALE GENOMIC DNA]</scope>
    <source>
        <strain evidence="3 4">LVP_AGWG</strain>
    </source>
</reference>
<dbReference type="PANTHER" id="PTHR19303:SF74">
    <property type="entry name" value="POGO TRANSPOSABLE ELEMENT WITH KRAB DOMAIN"/>
    <property type="match status" value="1"/>
</dbReference>
<dbReference type="InterPro" id="IPR050863">
    <property type="entry name" value="CenT-Element_Derived"/>
</dbReference>
<feature type="compositionally biased region" description="Basic and acidic residues" evidence="2">
    <location>
        <begin position="645"/>
        <end position="676"/>
    </location>
</feature>
<evidence type="ECO:0000256" key="2">
    <source>
        <dbReference type="SAM" id="MobiDB-lite"/>
    </source>
</evidence>
<evidence type="ECO:0000256" key="1">
    <source>
        <dbReference type="ARBA" id="ARBA00023125"/>
    </source>
</evidence>
<dbReference type="Proteomes" id="UP000008820">
    <property type="component" value="Chromosome 1"/>
</dbReference>
<dbReference type="Pfam" id="PF03221">
    <property type="entry name" value="HTH_Tnp_Tc5"/>
    <property type="match status" value="1"/>
</dbReference>
<proteinExistence type="predicted"/>
<dbReference type="InParanoid" id="A0A6I8U266"/>
<dbReference type="GO" id="GO:0003677">
    <property type="term" value="F:DNA binding"/>
    <property type="evidence" value="ECO:0007669"/>
    <property type="project" value="UniProtKB-KW"/>
</dbReference>
<dbReference type="OrthoDB" id="7763946at2759"/>
<feature type="compositionally biased region" description="Basic and acidic residues" evidence="2">
    <location>
        <begin position="610"/>
        <end position="638"/>
    </location>
</feature>
<dbReference type="EnsemblMetazoa" id="AAEL023120-RA">
    <property type="protein sequence ID" value="AAEL023120-PA"/>
    <property type="gene ID" value="AAEL023120"/>
</dbReference>